<evidence type="ECO:0000256" key="3">
    <source>
        <dbReference type="ARBA" id="ARBA00022840"/>
    </source>
</evidence>
<reference evidence="5 6" key="1">
    <citation type="submission" date="2011-11" db="EMBL/GenBank/DDBJ databases">
        <title>The Noncontiguous Finished genome of Jonquetella anthropi DSM 22815.</title>
        <authorList>
            <consortium name="US DOE Joint Genome Institute (JGI-PGF)"/>
            <person name="Lucas S."/>
            <person name="Copeland A."/>
            <person name="Lapidus A."/>
            <person name="Glavina del Rio T."/>
            <person name="Dalin E."/>
            <person name="Tice H."/>
            <person name="Bruce D."/>
            <person name="Goodwin L."/>
            <person name="Pitluck S."/>
            <person name="Peters L."/>
            <person name="Mikhailova N."/>
            <person name="Held B."/>
            <person name="Kyrpides N."/>
            <person name="Mavromatis K."/>
            <person name="Ivanova N."/>
            <person name="Markowitz V."/>
            <person name="Cheng J.-F."/>
            <person name="Hugenholtz P."/>
            <person name="Woyke T."/>
            <person name="Wu D."/>
            <person name="Gronow S."/>
            <person name="Wellnitz S."/>
            <person name="Brambilla E."/>
            <person name="Klenk H.-P."/>
            <person name="Eisen J.A."/>
        </authorList>
    </citation>
    <scope>NUCLEOTIDE SEQUENCE [LARGE SCALE GENOMIC DNA]</scope>
    <source>
        <strain evidence="5 6">DSM 22815</strain>
    </source>
</reference>
<dbReference type="InterPro" id="IPR027417">
    <property type="entry name" value="P-loop_NTPase"/>
</dbReference>
<gene>
    <name evidence="5" type="ORF">JonanDRAFT_0973</name>
</gene>
<dbReference type="GO" id="GO:0005524">
    <property type="term" value="F:ATP binding"/>
    <property type="evidence" value="ECO:0007669"/>
    <property type="project" value="UniProtKB-KW"/>
</dbReference>
<dbReference type="AlphaFoldDB" id="H0UKY7"/>
<dbReference type="EMBL" id="CM001376">
    <property type="protein sequence ID" value="EHM13346.1"/>
    <property type="molecule type" value="Genomic_DNA"/>
</dbReference>
<dbReference type="PROSITE" id="PS50893">
    <property type="entry name" value="ABC_TRANSPORTER_2"/>
    <property type="match status" value="1"/>
</dbReference>
<dbReference type="InterPro" id="IPR050319">
    <property type="entry name" value="ABC_transp_ATP-bind"/>
</dbReference>
<dbReference type="eggNOG" id="COG4608">
    <property type="taxonomic scope" value="Bacteria"/>
</dbReference>
<keyword evidence="1" id="KW-0813">Transport</keyword>
<protein>
    <submittedName>
        <fullName evidence="5">Oligopeptide/dipeptide ABC transporter, ATP-binding protein</fullName>
    </submittedName>
</protein>
<dbReference type="RefSeq" id="WP_008521404.1">
    <property type="nucleotide sequence ID" value="NZ_CM001376.1"/>
</dbReference>
<sequence length="331" mass="36587">MTENAVQNNDILLDIKHLKKYFQVGGGQLHAVDDVSVKIPRGRTLGLVGESGCGKSTFGRVVIGLIPASGGEVIFEGKNSLEFKGDRRSQFRQEAQIVFQDPFSSLNPRMSVSQLISEPLIINKTCHSRKEMDAKVKELMDTVGLAERLTTSFPHELDGGRRQRIGIARALALDPKFIVLDEPVSALDVCIQAQVLNLLGDLKKERGYTYLFISHNLSVVRYVSDSVAVMYLGVVVEQADNTVLFGEPIHPYTQALLSAVPIARLGAKRHRILLEGDVPSPINPPAGCRFAGRCRYRQDRCLTETPQLEEIRPGHLVACLRSRELLGHQAN</sequence>
<dbReference type="Pfam" id="PF08352">
    <property type="entry name" value="oligo_HPY"/>
    <property type="match status" value="1"/>
</dbReference>
<proteinExistence type="predicted"/>
<evidence type="ECO:0000259" key="4">
    <source>
        <dbReference type="PROSITE" id="PS50893"/>
    </source>
</evidence>
<dbReference type="GO" id="GO:0016887">
    <property type="term" value="F:ATP hydrolysis activity"/>
    <property type="evidence" value="ECO:0007669"/>
    <property type="project" value="InterPro"/>
</dbReference>
<evidence type="ECO:0000256" key="1">
    <source>
        <dbReference type="ARBA" id="ARBA00022448"/>
    </source>
</evidence>
<name>H0UKY7_9BACT</name>
<dbReference type="PANTHER" id="PTHR43776:SF8">
    <property type="entry name" value="ABC TRANSPORTER, ATP-BINDING PROTEIN"/>
    <property type="match status" value="1"/>
</dbReference>
<dbReference type="HOGENOM" id="CLU_000604_1_23_0"/>
<dbReference type="Pfam" id="PF00005">
    <property type="entry name" value="ABC_tran"/>
    <property type="match status" value="1"/>
</dbReference>
<dbReference type="PANTHER" id="PTHR43776">
    <property type="entry name" value="TRANSPORT ATP-BINDING PROTEIN"/>
    <property type="match status" value="1"/>
</dbReference>
<dbReference type="InterPro" id="IPR013563">
    <property type="entry name" value="Oligopep_ABC_C"/>
</dbReference>
<dbReference type="SUPFAM" id="SSF52540">
    <property type="entry name" value="P-loop containing nucleoside triphosphate hydrolases"/>
    <property type="match status" value="1"/>
</dbReference>
<dbReference type="InterPro" id="IPR003439">
    <property type="entry name" value="ABC_transporter-like_ATP-bd"/>
</dbReference>
<feature type="domain" description="ABC transporter" evidence="4">
    <location>
        <begin position="13"/>
        <end position="257"/>
    </location>
</feature>
<organism evidence="5 6">
    <name type="scientific">Jonquetella anthropi DSM 22815</name>
    <dbReference type="NCBI Taxonomy" id="885272"/>
    <lineage>
        <taxon>Bacteria</taxon>
        <taxon>Thermotogati</taxon>
        <taxon>Synergistota</taxon>
        <taxon>Synergistia</taxon>
        <taxon>Synergistales</taxon>
        <taxon>Dethiosulfovibrionaceae</taxon>
        <taxon>Jonquetella</taxon>
    </lineage>
</organism>
<dbReference type="GO" id="GO:0055085">
    <property type="term" value="P:transmembrane transport"/>
    <property type="evidence" value="ECO:0007669"/>
    <property type="project" value="UniProtKB-ARBA"/>
</dbReference>
<dbReference type="CDD" id="cd03257">
    <property type="entry name" value="ABC_NikE_OppD_transporters"/>
    <property type="match status" value="1"/>
</dbReference>
<dbReference type="STRING" id="885272.JonanDRAFT_0973"/>
<dbReference type="OrthoDB" id="1863at2"/>
<dbReference type="SMART" id="SM00382">
    <property type="entry name" value="AAA"/>
    <property type="match status" value="1"/>
</dbReference>
<dbReference type="GO" id="GO:0015833">
    <property type="term" value="P:peptide transport"/>
    <property type="evidence" value="ECO:0007669"/>
    <property type="project" value="InterPro"/>
</dbReference>
<evidence type="ECO:0000313" key="6">
    <source>
        <dbReference type="Proteomes" id="UP000003806"/>
    </source>
</evidence>
<keyword evidence="3 5" id="KW-0067">ATP-binding</keyword>
<keyword evidence="6" id="KW-1185">Reference proteome</keyword>
<evidence type="ECO:0000256" key="2">
    <source>
        <dbReference type="ARBA" id="ARBA00022741"/>
    </source>
</evidence>
<evidence type="ECO:0000313" key="5">
    <source>
        <dbReference type="EMBL" id="EHM13346.1"/>
    </source>
</evidence>
<dbReference type="FunFam" id="3.40.50.300:FF:000016">
    <property type="entry name" value="Oligopeptide ABC transporter ATP-binding component"/>
    <property type="match status" value="1"/>
</dbReference>
<dbReference type="Gene3D" id="3.40.50.300">
    <property type="entry name" value="P-loop containing nucleotide triphosphate hydrolases"/>
    <property type="match status" value="1"/>
</dbReference>
<dbReference type="Proteomes" id="UP000003806">
    <property type="component" value="Chromosome"/>
</dbReference>
<keyword evidence="2" id="KW-0547">Nucleotide-binding</keyword>
<dbReference type="InterPro" id="IPR003593">
    <property type="entry name" value="AAA+_ATPase"/>
</dbReference>
<dbReference type="NCBIfam" id="TIGR01727">
    <property type="entry name" value="oligo_HPY"/>
    <property type="match status" value="1"/>
</dbReference>
<accession>H0UKY7</accession>